<sequence length="144" mass="16201">MHFSNFEPAVLHSVIAISGLYEDAYSSSAQQCLRRQDAGFQLRNDGLALRHYTNPGLVLQTVRLLFICIEFLQSDKKAVIQYCKHGMISGTADLPLWVREHLLPVFRGISVFPVFFGTEPSDLPDSTAWVSNRLRLLVPLGKLL</sequence>
<dbReference type="EMBL" id="MPGH01000130">
    <property type="protein sequence ID" value="OLN86431.1"/>
    <property type="molecule type" value="Genomic_DNA"/>
</dbReference>
<evidence type="ECO:0000313" key="1">
    <source>
        <dbReference type="EMBL" id="OLN86431.1"/>
    </source>
</evidence>
<dbReference type="Proteomes" id="UP000186583">
    <property type="component" value="Unassembled WGS sequence"/>
</dbReference>
<organism evidence="1 2">
    <name type="scientific">Colletotrichum chlorophyti</name>
    <dbReference type="NCBI Taxonomy" id="708187"/>
    <lineage>
        <taxon>Eukaryota</taxon>
        <taxon>Fungi</taxon>
        <taxon>Dikarya</taxon>
        <taxon>Ascomycota</taxon>
        <taxon>Pezizomycotina</taxon>
        <taxon>Sordariomycetes</taxon>
        <taxon>Hypocreomycetidae</taxon>
        <taxon>Glomerellales</taxon>
        <taxon>Glomerellaceae</taxon>
        <taxon>Colletotrichum</taxon>
    </lineage>
</organism>
<reference evidence="1 2" key="1">
    <citation type="submission" date="2016-11" db="EMBL/GenBank/DDBJ databases">
        <title>Draft Genome Assembly of Colletotrichum chlorophyti a pathogen of herbaceous plants.</title>
        <authorList>
            <person name="Gan P."/>
            <person name="Narusaka M."/>
            <person name="Tsushima A."/>
            <person name="Narusaka Y."/>
            <person name="Takano Y."/>
            <person name="Shirasu K."/>
        </authorList>
    </citation>
    <scope>NUCLEOTIDE SEQUENCE [LARGE SCALE GENOMIC DNA]</scope>
    <source>
        <strain evidence="1 2">NTL11</strain>
    </source>
</reference>
<gene>
    <name evidence="1" type="ORF">CCHL11_06448</name>
</gene>
<evidence type="ECO:0000313" key="2">
    <source>
        <dbReference type="Proteomes" id="UP000186583"/>
    </source>
</evidence>
<dbReference type="STRING" id="708187.A0A1Q8RQ50"/>
<proteinExistence type="predicted"/>
<keyword evidence="2" id="KW-1185">Reference proteome</keyword>
<name>A0A1Q8RQ50_9PEZI</name>
<accession>A0A1Q8RQ50</accession>
<dbReference type="AlphaFoldDB" id="A0A1Q8RQ50"/>
<comment type="caution">
    <text evidence="1">The sequence shown here is derived from an EMBL/GenBank/DDBJ whole genome shotgun (WGS) entry which is preliminary data.</text>
</comment>
<protein>
    <submittedName>
        <fullName evidence="1">Uncharacterized protein</fullName>
    </submittedName>
</protein>